<dbReference type="OrthoDB" id="298344at2759"/>
<evidence type="ECO:0000313" key="5">
    <source>
        <dbReference type="EMBL" id="KAF9984703.1"/>
    </source>
</evidence>
<dbReference type="SMART" id="SM00558">
    <property type="entry name" value="JmjC"/>
    <property type="match status" value="1"/>
</dbReference>
<protein>
    <recommendedName>
        <fullName evidence="4">JmjC domain-containing protein</fullName>
    </recommendedName>
</protein>
<dbReference type="Pfam" id="PF02373">
    <property type="entry name" value="JmjC"/>
    <property type="match status" value="1"/>
</dbReference>
<dbReference type="InterPro" id="IPR051630">
    <property type="entry name" value="Corepressor-Demethylase"/>
</dbReference>
<reference evidence="5" key="1">
    <citation type="journal article" date="2020" name="Fungal Divers.">
        <title>Resolving the Mortierellaceae phylogeny through synthesis of multi-gene phylogenetics and phylogenomics.</title>
        <authorList>
            <person name="Vandepol N."/>
            <person name="Liber J."/>
            <person name="Desiro A."/>
            <person name="Na H."/>
            <person name="Kennedy M."/>
            <person name="Barry K."/>
            <person name="Grigoriev I.V."/>
            <person name="Miller A.N."/>
            <person name="O'Donnell K."/>
            <person name="Stajich J.E."/>
            <person name="Bonito G."/>
        </authorList>
    </citation>
    <scope>NUCLEOTIDE SEQUENCE</scope>
    <source>
        <strain evidence="5">MES-2147</strain>
    </source>
</reference>
<accession>A0A9P6SNV2</accession>
<keyword evidence="2" id="KW-0539">Nucleus</keyword>
<dbReference type="GO" id="GO:0031490">
    <property type="term" value="F:chromatin DNA binding"/>
    <property type="evidence" value="ECO:0007669"/>
    <property type="project" value="TreeGrafter"/>
</dbReference>
<dbReference type="Proteomes" id="UP000749646">
    <property type="component" value="Unassembled WGS sequence"/>
</dbReference>
<feature type="compositionally biased region" description="Polar residues" evidence="3">
    <location>
        <begin position="340"/>
        <end position="357"/>
    </location>
</feature>
<dbReference type="PROSITE" id="PS51184">
    <property type="entry name" value="JMJC"/>
    <property type="match status" value="1"/>
</dbReference>
<proteinExistence type="predicted"/>
<dbReference type="AlphaFoldDB" id="A0A9P6SNV2"/>
<feature type="compositionally biased region" description="Polar residues" evidence="3">
    <location>
        <begin position="301"/>
        <end position="311"/>
    </location>
</feature>
<dbReference type="EMBL" id="JAAAHW010003361">
    <property type="protein sequence ID" value="KAF9984703.1"/>
    <property type="molecule type" value="Genomic_DNA"/>
</dbReference>
<comment type="subcellular location">
    <subcellularLocation>
        <location evidence="1">Nucleus</location>
    </subcellularLocation>
</comment>
<dbReference type="GO" id="GO:0000978">
    <property type="term" value="F:RNA polymerase II cis-regulatory region sequence-specific DNA binding"/>
    <property type="evidence" value="ECO:0007669"/>
    <property type="project" value="TreeGrafter"/>
</dbReference>
<gene>
    <name evidence="5" type="ORF">BGZ65_012826</name>
</gene>
<dbReference type="GO" id="GO:0005634">
    <property type="term" value="C:nucleus"/>
    <property type="evidence" value="ECO:0007669"/>
    <property type="project" value="UniProtKB-SubCell"/>
</dbReference>
<dbReference type="InterPro" id="IPR003347">
    <property type="entry name" value="JmjC_dom"/>
</dbReference>
<sequence>MGENDLNGICPELAAENLMAYIGQNGTWTPAHIDHCGAIGHNIMICDDDGSSVWFIVSNKDMDKFEELCRSLGREPQYENSLLSVDDLSRANFPIYVAEQKTGDLVLIPSLSYHQVVNLGNSTIKVAWNRITASSARRALDTVLRRYRKINNPELFKIRSIIKNSLTAWTSLLNQQSENPPVSKEHFCQSFYDLLVLFRDIVEDDWIDLARLAEEKWTNLDLQSHEFHSPEKTDSNTPIVCDFCKCDCLFKYQGMQWIELVANPGYSFICPRCQNLCTCSKCKKTNHDNLNPIRPVKAPCTASQFTDPSTDPRNRGGAGDNMSHAFTRRNKRRRSKSPNATSGEPSPASKKSGNDVQQHIARLERLLAETQSALASIKKGACDNTH</sequence>
<organism evidence="5 6">
    <name type="scientific">Modicella reniformis</name>
    <dbReference type="NCBI Taxonomy" id="1440133"/>
    <lineage>
        <taxon>Eukaryota</taxon>
        <taxon>Fungi</taxon>
        <taxon>Fungi incertae sedis</taxon>
        <taxon>Mucoromycota</taxon>
        <taxon>Mortierellomycotina</taxon>
        <taxon>Mortierellomycetes</taxon>
        <taxon>Mortierellales</taxon>
        <taxon>Mortierellaceae</taxon>
        <taxon>Modicella</taxon>
    </lineage>
</organism>
<evidence type="ECO:0000256" key="2">
    <source>
        <dbReference type="ARBA" id="ARBA00023242"/>
    </source>
</evidence>
<feature type="region of interest" description="Disordered" evidence="3">
    <location>
        <begin position="301"/>
        <end position="359"/>
    </location>
</feature>
<evidence type="ECO:0000259" key="4">
    <source>
        <dbReference type="PROSITE" id="PS51184"/>
    </source>
</evidence>
<evidence type="ECO:0000256" key="3">
    <source>
        <dbReference type="SAM" id="MobiDB-lite"/>
    </source>
</evidence>
<dbReference type="PANTHER" id="PTHR14017:SF1">
    <property type="entry name" value="LD02225P"/>
    <property type="match status" value="1"/>
</dbReference>
<dbReference type="SUPFAM" id="SSF51197">
    <property type="entry name" value="Clavaminate synthase-like"/>
    <property type="match status" value="1"/>
</dbReference>
<evidence type="ECO:0000256" key="1">
    <source>
        <dbReference type="ARBA" id="ARBA00004123"/>
    </source>
</evidence>
<comment type="caution">
    <text evidence="5">The sequence shown here is derived from an EMBL/GenBank/DDBJ whole genome shotgun (WGS) entry which is preliminary data.</text>
</comment>
<dbReference type="GO" id="GO:0010468">
    <property type="term" value="P:regulation of gene expression"/>
    <property type="evidence" value="ECO:0007669"/>
    <property type="project" value="TreeGrafter"/>
</dbReference>
<evidence type="ECO:0000313" key="6">
    <source>
        <dbReference type="Proteomes" id="UP000749646"/>
    </source>
</evidence>
<dbReference type="Gene3D" id="2.60.120.650">
    <property type="entry name" value="Cupin"/>
    <property type="match status" value="1"/>
</dbReference>
<feature type="compositionally biased region" description="Basic residues" evidence="3">
    <location>
        <begin position="326"/>
        <end position="336"/>
    </location>
</feature>
<dbReference type="PANTHER" id="PTHR14017">
    <property type="entry name" value="LYSINE-SPECIFIC DEMETHYLASE"/>
    <property type="match status" value="1"/>
</dbReference>
<keyword evidence="6" id="KW-1185">Reference proteome</keyword>
<feature type="domain" description="JmjC" evidence="4">
    <location>
        <begin position="1"/>
        <end position="147"/>
    </location>
</feature>
<name>A0A9P6SNV2_9FUNG</name>